<proteinExistence type="predicted"/>
<reference evidence="1 2" key="1">
    <citation type="journal article" date="2005" name="Nature">
        <title>The genome sequence of the rice blast fungus Magnaporthe grisea.</title>
        <authorList>
            <person name="Dean R.A."/>
            <person name="Talbot N.J."/>
            <person name="Ebbole D.J."/>
            <person name="Farman M.L."/>
            <person name="Mitchell T.K."/>
            <person name="Orbach M.J."/>
            <person name="Thon M."/>
            <person name="Kulkarni R."/>
            <person name="Xu J.R."/>
            <person name="Pan H."/>
            <person name="Read N.D."/>
            <person name="Lee Y.H."/>
            <person name="Carbone I."/>
            <person name="Brown D."/>
            <person name="Oh Y.Y."/>
            <person name="Donofrio N."/>
            <person name="Jeong J.S."/>
            <person name="Soanes D.M."/>
            <person name="Djonovic S."/>
            <person name="Kolomiets E."/>
            <person name="Rehmeyer C."/>
            <person name="Li W."/>
            <person name="Harding M."/>
            <person name="Kim S."/>
            <person name="Lebrun M.H."/>
            <person name="Bohnert H."/>
            <person name="Coughlan S."/>
            <person name="Butler J."/>
            <person name="Calvo S."/>
            <person name="Ma L.J."/>
            <person name="Nicol R."/>
            <person name="Purcell S."/>
            <person name="Nusbaum C."/>
            <person name="Galagan J.E."/>
            <person name="Birren B.W."/>
        </authorList>
    </citation>
    <scope>NUCLEOTIDE SEQUENCE [LARGE SCALE GENOMIC DNA]</scope>
    <source>
        <strain evidence="2">70-15 / ATCC MYA-4617 / FGSC 8958</strain>
    </source>
</reference>
<dbReference type="AlphaFoldDB" id="G4MKP1"/>
<sequence>MWVVLDLSTSATIMSCHPCHGRTRPGLGGGGSGALASFGRGKVPTRPQEGGKARVRLATRKDAKCIGWESLVQDARAMVTIGGLGASRGTFVTNGKAPTTLKIRLPPRIASGGQAINGAHPWFRGLRAAGSRRFGTGIYNMVTTNVVDTCRSYAGEQFPILLRANS</sequence>
<accession>G4MKP1</accession>
<name>G4MKP1_PYRO7</name>
<protein>
    <submittedName>
        <fullName evidence="1">Uncharacterized protein</fullName>
    </submittedName>
</protein>
<organism evidence="1 2">
    <name type="scientific">Pyricularia oryzae (strain 70-15 / ATCC MYA-4617 / FGSC 8958)</name>
    <name type="common">Rice blast fungus</name>
    <name type="synonym">Magnaporthe oryzae</name>
    <dbReference type="NCBI Taxonomy" id="242507"/>
    <lineage>
        <taxon>Eukaryota</taxon>
        <taxon>Fungi</taxon>
        <taxon>Dikarya</taxon>
        <taxon>Ascomycota</taxon>
        <taxon>Pezizomycotina</taxon>
        <taxon>Sordariomycetes</taxon>
        <taxon>Sordariomycetidae</taxon>
        <taxon>Magnaporthales</taxon>
        <taxon>Pyriculariaceae</taxon>
        <taxon>Pyricularia</taxon>
    </lineage>
</organism>
<dbReference type="KEGG" id="mgr:MGG_16143"/>
<evidence type="ECO:0000313" key="2">
    <source>
        <dbReference type="Proteomes" id="UP000009058"/>
    </source>
</evidence>
<reference key="2">
    <citation type="submission" date="2011-05" db="EMBL/GenBank/DDBJ databases">
        <title>The Genome Sequence of Magnaporthe oryzae 70-15.</title>
        <authorList>
            <consortium name="The Broad Institute Genome Sequencing Platform"/>
            <person name="Ma L.-J."/>
            <person name="Dead R."/>
            <person name="Young S.K."/>
            <person name="Zeng Q."/>
            <person name="Gargeya S."/>
            <person name="Fitzgerald M."/>
            <person name="Haas B."/>
            <person name="Abouelleil A."/>
            <person name="Alvarado L."/>
            <person name="Arachchi H.M."/>
            <person name="Berlin A."/>
            <person name="Brown A."/>
            <person name="Chapman S.B."/>
            <person name="Chen Z."/>
            <person name="Dunbar C."/>
            <person name="Freedman E."/>
            <person name="Gearin G."/>
            <person name="Gellesch M."/>
            <person name="Goldberg J."/>
            <person name="Griggs A."/>
            <person name="Gujja S."/>
            <person name="Heiman D."/>
            <person name="Howarth C."/>
            <person name="Larson L."/>
            <person name="Lui A."/>
            <person name="MacDonald P.J.P."/>
            <person name="Mehta T."/>
            <person name="Montmayeur A."/>
            <person name="Murphy C."/>
            <person name="Neiman D."/>
            <person name="Pearson M."/>
            <person name="Priest M."/>
            <person name="Roberts A."/>
            <person name="Saif S."/>
            <person name="Shea T."/>
            <person name="Shenoy N."/>
            <person name="Sisk P."/>
            <person name="Stolte C."/>
            <person name="Sykes S."/>
            <person name="Yandava C."/>
            <person name="Wortman J."/>
            <person name="Nusbaum C."/>
            <person name="Birren B."/>
        </authorList>
    </citation>
    <scope>NUCLEOTIDE SEQUENCE</scope>
    <source>
        <strain>70-15</strain>
    </source>
</reference>
<gene>
    <name evidence="1" type="ORF">MGG_16143</name>
</gene>
<dbReference type="Proteomes" id="UP000009058">
    <property type="component" value="Chromosome 1"/>
</dbReference>
<dbReference type="HOGENOM" id="CLU_1603059_0_0_1"/>
<dbReference type="VEuPathDB" id="FungiDB:MGG_16143"/>
<keyword evidence="2" id="KW-1185">Reference proteome</keyword>
<evidence type="ECO:0000313" key="1">
    <source>
        <dbReference type="EMBL" id="EHA56731.1"/>
    </source>
</evidence>
<dbReference type="GeneID" id="12984443"/>
<dbReference type="RefSeq" id="XP_003709343.1">
    <property type="nucleotide sequence ID" value="XM_003709295.1"/>
</dbReference>
<dbReference type="EMBL" id="CM001231">
    <property type="protein sequence ID" value="EHA56731.1"/>
    <property type="molecule type" value="Genomic_DNA"/>
</dbReference>
<dbReference type="InParanoid" id="G4MKP1"/>
<dbReference type="OrthoDB" id="10475798at2759"/>